<dbReference type="Pfam" id="PF16746">
    <property type="entry name" value="BAR_3"/>
    <property type="match status" value="1"/>
</dbReference>
<evidence type="ECO:0000256" key="2">
    <source>
        <dbReference type="ARBA" id="ARBA00022692"/>
    </source>
</evidence>
<proteinExistence type="predicted"/>
<dbReference type="InterPro" id="IPR042067">
    <property type="entry name" value="Sip3_PH"/>
</dbReference>
<dbReference type="PROSITE" id="PS50003">
    <property type="entry name" value="PH_DOMAIN"/>
    <property type="match status" value="1"/>
</dbReference>
<dbReference type="OrthoDB" id="10070851at2759"/>
<keyword evidence="3 6" id="KW-1133">Transmembrane helix</keyword>
<dbReference type="HOGENOM" id="CLU_001720_0_0_1"/>
<gene>
    <name evidence="9" type="ordered locus">Ecym_1123</name>
</gene>
<dbReference type="InterPro" id="IPR001849">
    <property type="entry name" value="PH_domain"/>
</dbReference>
<keyword evidence="2 6" id="KW-0812">Transmembrane</keyword>
<dbReference type="SUPFAM" id="SSF103657">
    <property type="entry name" value="BAR/IMD domain-like"/>
    <property type="match status" value="1"/>
</dbReference>
<dbReference type="SMART" id="SM00233">
    <property type="entry name" value="PH"/>
    <property type="match status" value="1"/>
</dbReference>
<protein>
    <recommendedName>
        <fullName evidence="11">PH domain-containing protein</fullName>
    </recommendedName>
</protein>
<dbReference type="eggNOG" id="ENOG502QU87">
    <property type="taxonomic scope" value="Eukaryota"/>
</dbReference>
<dbReference type="SUPFAM" id="SSF50729">
    <property type="entry name" value="PH domain-like"/>
    <property type="match status" value="1"/>
</dbReference>
<dbReference type="AlphaFoldDB" id="G8JMM2"/>
<feature type="transmembrane region" description="Helical" evidence="6">
    <location>
        <begin position="1048"/>
        <end position="1068"/>
    </location>
</feature>
<dbReference type="Pfam" id="PF00169">
    <property type="entry name" value="PH"/>
    <property type="match status" value="1"/>
</dbReference>
<dbReference type="GeneID" id="11469579"/>
<evidence type="ECO:0000256" key="6">
    <source>
        <dbReference type="SAM" id="Phobius"/>
    </source>
</evidence>
<evidence type="ECO:0000256" key="3">
    <source>
        <dbReference type="ARBA" id="ARBA00022989"/>
    </source>
</evidence>
<dbReference type="CDD" id="cd13280">
    <property type="entry name" value="PH_SIP3"/>
    <property type="match status" value="1"/>
</dbReference>
<comment type="subcellular location">
    <subcellularLocation>
        <location evidence="5">Endomembrane system</location>
        <topology evidence="5">Single-pass membrane protein</topology>
    </subcellularLocation>
    <subcellularLocation>
        <location evidence="1">Endoplasmic reticulum membrane</location>
    </subcellularLocation>
</comment>
<organism evidence="9 10">
    <name type="scientific">Eremothecium cymbalariae (strain CBS 270.75 / DBVPG 7215 / KCTC 17166 / NRRL Y-17582)</name>
    <name type="common">Yeast</name>
    <dbReference type="NCBI Taxonomy" id="931890"/>
    <lineage>
        <taxon>Eukaryota</taxon>
        <taxon>Fungi</taxon>
        <taxon>Dikarya</taxon>
        <taxon>Ascomycota</taxon>
        <taxon>Saccharomycotina</taxon>
        <taxon>Saccharomycetes</taxon>
        <taxon>Saccharomycetales</taxon>
        <taxon>Saccharomycetaceae</taxon>
        <taxon>Eremothecium</taxon>
    </lineage>
</organism>
<evidence type="ECO:0000313" key="10">
    <source>
        <dbReference type="Proteomes" id="UP000006790"/>
    </source>
</evidence>
<dbReference type="STRING" id="931890.G8JMM2"/>
<dbReference type="KEGG" id="erc:Ecym_1123"/>
<dbReference type="InterPro" id="IPR027267">
    <property type="entry name" value="AH/BAR_dom_sf"/>
</dbReference>
<dbReference type="InterPro" id="IPR004148">
    <property type="entry name" value="BAR_dom"/>
</dbReference>
<accession>G8JMM2</accession>
<dbReference type="FunCoup" id="G8JMM2">
    <property type="interactions" value="66"/>
</dbReference>
<dbReference type="Pfam" id="PF16016">
    <property type="entry name" value="VASt"/>
    <property type="match status" value="1"/>
</dbReference>
<dbReference type="PANTHER" id="PTHR14248">
    <property type="entry name" value="CYCLIN Y, ISOFORM A"/>
    <property type="match status" value="1"/>
</dbReference>
<dbReference type="GO" id="GO:0005789">
    <property type="term" value="C:endoplasmic reticulum membrane"/>
    <property type="evidence" value="ECO:0007669"/>
    <property type="project" value="UniProtKB-SubCell"/>
</dbReference>
<dbReference type="InterPro" id="IPR011993">
    <property type="entry name" value="PH-like_dom_sf"/>
</dbReference>
<evidence type="ECO:0000256" key="4">
    <source>
        <dbReference type="ARBA" id="ARBA00023136"/>
    </source>
</evidence>
<evidence type="ECO:0000256" key="1">
    <source>
        <dbReference type="ARBA" id="ARBA00004586"/>
    </source>
</evidence>
<dbReference type="Gene3D" id="2.30.29.30">
    <property type="entry name" value="Pleckstrin-homology domain (PH domain)/Phosphotyrosine-binding domain (PTB)"/>
    <property type="match status" value="1"/>
</dbReference>
<dbReference type="Gene3D" id="1.20.1270.60">
    <property type="entry name" value="Arfaptin homology (AH) domain/BAR domain"/>
    <property type="match status" value="1"/>
</dbReference>
<dbReference type="Proteomes" id="UP000006790">
    <property type="component" value="Chromosome 1"/>
</dbReference>
<sequence length="1215" mass="140194">MNGINGKEQDVKFLKIIAVSLKEAALDSPSFRANVNYFHMQIENIENWVNNTTEFTKVKYQDSLSEFKHISLSLLEYAIPPTQYLNSPIIEDQWHTPLLLNACKKGLEEIHRKLLQILQLNPDSYLSVLLEIMTVAVDPYKACRKNFEYYQAKYDKVLIEYQSIKRSDNLDPLVIKEDAFQLFECRKCYLEAALDLILAISDCKMKLDSLFFQLTECLRPPNQDEFAKVKTEYINEWRIKYSYNAKWHQERLKIYKMFLPEIEKTKQHIKIFASEQLKPTMNIDDYNIGKIAAKSFLPPLSTTDISEKSGWLFIKTTVSTPPRTIWIKRWFFVKSFIFGMHLLCPAKTSVEETDKFGILLVEPSHAFNEERKFCFKVTIHNNSYGKNVEANNEKISIILQADNSRDFEEWLAALYISRKKVLSLDGNNPDYLRASRRYPPTFIEFACSSKTKVDEQLTTISSLDSKSLVQLIHATYADNDFGIFNEPYVRAPITTSLTKLAVTANAFIEQDGVPNAITSNFWGSVNWNDHFIVSKLGFRTSDKEESALYSTPSTSPIWEPAVFPDYYPEQLRNETIAFRSIFSKNLSSRPQYHNLVLDSISCIWSPNEKQEFWGVAYITMDYIYFYMNIADFVCLFKRSFDKMASVELIKTKPSSNTDEGIIKMYFMNDAPIKIKIYFTKATTVVKKLQLILDNNVAANPLSLHGVLDQLQQVQEKDSNDFNLDLSNIISQKSSQNLPKELFHYLSIDSSDLLQRWKKLQLEYTSVYHINFDIPAKGLMHLLFGDRSMAFPTIFLLSKGNKNKHIISPWVTSNNDDDTSLRRVVSFKLDIPKRFISLSKSNGGATVESSTYFTTTQRIVKVCDELYYEVSQESCILYIPFTKPFKLYVKFVIMDQNITHSEIGTLSSKKPTKSVLHIYYQLRFLDSKTNKPVTNLNCIDYFVSNVTMQFCQLESLHIKQTLSSYVESLGTHGKVIKAIRTCGYIGIRNSSNNSNSDNSKIDESIVKFSKTFLLKLIFNSLLRSTVKYLFSIIRILFQASRNLLKNILLINRIVIFALILSSLANIYLFSRVAVPYSQKAETSFDQCPSSDCTLSERTISMNELDLLSSSLINEKSECFKNFMSSSDYANTKWRVSKHRLDVTRNQILVDLKVLSSLEKQLVSQNYQEFLLKELHQCSIVETEFKDVWKADKKLQNYCSICENELTTLHSVLESIS</sequence>
<dbReference type="PROSITE" id="PS51778">
    <property type="entry name" value="VAST"/>
    <property type="match status" value="1"/>
</dbReference>
<evidence type="ECO:0000259" key="7">
    <source>
        <dbReference type="PROSITE" id="PS50003"/>
    </source>
</evidence>
<evidence type="ECO:0000259" key="8">
    <source>
        <dbReference type="PROSITE" id="PS51778"/>
    </source>
</evidence>
<reference evidence="10" key="1">
    <citation type="journal article" date="2012" name="G3 (Bethesda)">
        <title>Pichia sorbitophila, an interspecies yeast hybrid reveals early steps of genome resolution following polyploidization.</title>
        <authorList>
            <person name="Leh Louis V."/>
            <person name="Despons L."/>
            <person name="Friedrich A."/>
            <person name="Martin T."/>
            <person name="Durrens P."/>
            <person name="Casaregola S."/>
            <person name="Neuveglise C."/>
            <person name="Fairhead C."/>
            <person name="Marck C."/>
            <person name="Cruz J.A."/>
            <person name="Straub M.L."/>
            <person name="Kugler V."/>
            <person name="Sacerdot C."/>
            <person name="Uzunov Z."/>
            <person name="Thierry A."/>
            <person name="Weiss S."/>
            <person name="Bleykasten C."/>
            <person name="De Montigny J."/>
            <person name="Jacques N."/>
            <person name="Jung P."/>
            <person name="Lemaire M."/>
            <person name="Mallet S."/>
            <person name="Morel G."/>
            <person name="Richard G.F."/>
            <person name="Sarkar A."/>
            <person name="Savel G."/>
            <person name="Schacherer J."/>
            <person name="Seret M.L."/>
            <person name="Talla E."/>
            <person name="Samson G."/>
            <person name="Jubin C."/>
            <person name="Poulain J."/>
            <person name="Vacherie B."/>
            <person name="Barbe V."/>
            <person name="Pelletier E."/>
            <person name="Sherman D.J."/>
            <person name="Westhof E."/>
            <person name="Weissenbach J."/>
            <person name="Baret P.V."/>
            <person name="Wincker P."/>
            <person name="Gaillardin C."/>
            <person name="Dujon B."/>
            <person name="Souciet J.L."/>
        </authorList>
    </citation>
    <scope>NUCLEOTIDE SEQUENCE [LARGE SCALE GENOMIC DNA]</scope>
    <source>
        <strain evidence="10">CBS 270.75 / DBVPG 7215 / KCTC 17166 / NRRL Y-17582</strain>
    </source>
</reference>
<dbReference type="RefSeq" id="XP_003644194.1">
    <property type="nucleotide sequence ID" value="XM_003644146.1"/>
</dbReference>
<dbReference type="InterPro" id="IPR031968">
    <property type="entry name" value="VASt"/>
</dbReference>
<evidence type="ECO:0008006" key="11">
    <source>
        <dbReference type="Google" id="ProtNLM"/>
    </source>
</evidence>
<feature type="domain" description="VASt" evidence="8">
    <location>
        <begin position="762"/>
        <end position="969"/>
    </location>
</feature>
<keyword evidence="10" id="KW-1185">Reference proteome</keyword>
<evidence type="ECO:0000256" key="5">
    <source>
        <dbReference type="ARBA" id="ARBA00037847"/>
    </source>
</evidence>
<keyword evidence="4 6" id="KW-0472">Membrane</keyword>
<feature type="domain" description="PH" evidence="7">
    <location>
        <begin position="305"/>
        <end position="419"/>
    </location>
</feature>
<evidence type="ECO:0000313" key="9">
    <source>
        <dbReference type="EMBL" id="AET37377.1"/>
    </source>
</evidence>
<dbReference type="InParanoid" id="G8JMM2"/>
<dbReference type="OMA" id="TKVEWLW"/>
<dbReference type="EMBL" id="CP002497">
    <property type="protein sequence ID" value="AET37377.1"/>
    <property type="molecule type" value="Genomic_DNA"/>
</dbReference>
<name>G8JMM2_ERECY</name>